<dbReference type="Pfam" id="PF07714">
    <property type="entry name" value="PK_Tyr_Ser-Thr"/>
    <property type="match status" value="1"/>
</dbReference>
<reference evidence="5 6" key="1">
    <citation type="journal article" date="2022" name="Nat. Genet.">
        <title>Improved pea reference genome and pan-genome highlight genomic features and evolutionary characteristics.</title>
        <authorList>
            <person name="Yang T."/>
            <person name="Liu R."/>
            <person name="Luo Y."/>
            <person name="Hu S."/>
            <person name="Wang D."/>
            <person name="Wang C."/>
            <person name="Pandey M.K."/>
            <person name="Ge S."/>
            <person name="Xu Q."/>
            <person name="Li N."/>
            <person name="Li G."/>
            <person name="Huang Y."/>
            <person name="Saxena R.K."/>
            <person name="Ji Y."/>
            <person name="Li M."/>
            <person name="Yan X."/>
            <person name="He Y."/>
            <person name="Liu Y."/>
            <person name="Wang X."/>
            <person name="Xiang C."/>
            <person name="Varshney R.K."/>
            <person name="Ding H."/>
            <person name="Gao S."/>
            <person name="Zong X."/>
        </authorList>
    </citation>
    <scope>NUCLEOTIDE SEQUENCE [LARGE SCALE GENOMIC DNA]</scope>
    <source>
        <strain evidence="5 6">cv. Zhongwan 6</strain>
    </source>
</reference>
<dbReference type="PANTHER" id="PTHR48006:SF88">
    <property type="entry name" value="LRR RECEPTOR-LIKE KINASE FAMILY PROTEIN"/>
    <property type="match status" value="1"/>
</dbReference>
<gene>
    <name evidence="5" type="ORF">KIW84_072708</name>
</gene>
<evidence type="ECO:0000313" key="5">
    <source>
        <dbReference type="EMBL" id="KAI5386263.1"/>
    </source>
</evidence>
<evidence type="ECO:0000256" key="3">
    <source>
        <dbReference type="SAM" id="Phobius"/>
    </source>
</evidence>
<organism evidence="5 6">
    <name type="scientific">Pisum sativum</name>
    <name type="common">Garden pea</name>
    <name type="synonym">Lathyrus oleraceus</name>
    <dbReference type="NCBI Taxonomy" id="3888"/>
    <lineage>
        <taxon>Eukaryota</taxon>
        <taxon>Viridiplantae</taxon>
        <taxon>Streptophyta</taxon>
        <taxon>Embryophyta</taxon>
        <taxon>Tracheophyta</taxon>
        <taxon>Spermatophyta</taxon>
        <taxon>Magnoliopsida</taxon>
        <taxon>eudicotyledons</taxon>
        <taxon>Gunneridae</taxon>
        <taxon>Pentapetalae</taxon>
        <taxon>rosids</taxon>
        <taxon>fabids</taxon>
        <taxon>Fabales</taxon>
        <taxon>Fabaceae</taxon>
        <taxon>Papilionoideae</taxon>
        <taxon>50 kb inversion clade</taxon>
        <taxon>NPAAA clade</taxon>
        <taxon>Hologalegina</taxon>
        <taxon>IRL clade</taxon>
        <taxon>Fabeae</taxon>
        <taxon>Lathyrus</taxon>
    </lineage>
</organism>
<dbReference type="GO" id="GO:0005524">
    <property type="term" value="F:ATP binding"/>
    <property type="evidence" value="ECO:0007669"/>
    <property type="project" value="InterPro"/>
</dbReference>
<dbReference type="Gene3D" id="1.10.510.10">
    <property type="entry name" value="Transferase(Phosphotransferase) domain 1"/>
    <property type="match status" value="2"/>
</dbReference>
<dbReference type="OrthoDB" id="1890790at2759"/>
<keyword evidence="3" id="KW-0472">Membrane</keyword>
<dbReference type="PROSITE" id="PS50011">
    <property type="entry name" value="PROTEIN_KINASE_DOM"/>
    <property type="match status" value="1"/>
</dbReference>
<protein>
    <recommendedName>
        <fullName evidence="4">Protein kinase domain-containing protein</fullName>
    </recommendedName>
</protein>
<keyword evidence="3" id="KW-0812">Transmembrane</keyword>
<dbReference type="SUPFAM" id="SSF56112">
    <property type="entry name" value="Protein kinase-like (PK-like)"/>
    <property type="match status" value="1"/>
</dbReference>
<dbReference type="EMBL" id="JAMSHJ010000007">
    <property type="protein sequence ID" value="KAI5386263.1"/>
    <property type="molecule type" value="Genomic_DNA"/>
</dbReference>
<dbReference type="GO" id="GO:0016020">
    <property type="term" value="C:membrane"/>
    <property type="evidence" value="ECO:0007669"/>
    <property type="project" value="UniProtKB-SubCell"/>
</dbReference>
<dbReference type="PANTHER" id="PTHR48006">
    <property type="entry name" value="LEUCINE-RICH REPEAT-CONTAINING PROTEIN DDB_G0281931-RELATED"/>
    <property type="match status" value="1"/>
</dbReference>
<name>A0A9D4VLP9_PEA</name>
<evidence type="ECO:0000313" key="6">
    <source>
        <dbReference type="Proteomes" id="UP001058974"/>
    </source>
</evidence>
<keyword evidence="6" id="KW-1185">Reference proteome</keyword>
<feature type="region of interest" description="Disordered" evidence="2">
    <location>
        <begin position="45"/>
        <end position="65"/>
    </location>
</feature>
<evidence type="ECO:0000256" key="2">
    <source>
        <dbReference type="SAM" id="MobiDB-lite"/>
    </source>
</evidence>
<dbReference type="Proteomes" id="UP001058974">
    <property type="component" value="Chromosome 7"/>
</dbReference>
<dbReference type="GO" id="GO:0004672">
    <property type="term" value="F:protein kinase activity"/>
    <property type="evidence" value="ECO:0007669"/>
    <property type="project" value="InterPro"/>
</dbReference>
<feature type="domain" description="Protein kinase" evidence="4">
    <location>
        <begin position="111"/>
        <end position="369"/>
    </location>
</feature>
<dbReference type="Gramene" id="Psat07G0270800-T1">
    <property type="protein sequence ID" value="KAI5386263.1"/>
    <property type="gene ID" value="KIW84_072708"/>
</dbReference>
<dbReference type="Gene3D" id="3.30.200.20">
    <property type="entry name" value="Phosphorylase Kinase, domain 1"/>
    <property type="match status" value="1"/>
</dbReference>
<proteinExistence type="predicted"/>
<feature type="compositionally biased region" description="Basic residues" evidence="2">
    <location>
        <begin position="45"/>
        <end position="57"/>
    </location>
</feature>
<feature type="transmembrane region" description="Helical" evidence="3">
    <location>
        <begin position="16"/>
        <end position="36"/>
    </location>
</feature>
<evidence type="ECO:0000259" key="4">
    <source>
        <dbReference type="PROSITE" id="PS50011"/>
    </source>
</evidence>
<dbReference type="AlphaFoldDB" id="A0A9D4VLP9"/>
<dbReference type="InterPro" id="IPR001245">
    <property type="entry name" value="Ser-Thr/Tyr_kinase_cat_dom"/>
</dbReference>
<evidence type="ECO:0000256" key="1">
    <source>
        <dbReference type="ARBA" id="ARBA00004479"/>
    </source>
</evidence>
<sequence>MELSDQFKDSFHQGLIAGYFFTATFCIVFYISYYLPTQLAKNRKNKNLQRKKTGKKSKLPDHNSKQKLKKVCKKDQILPVGLLEKRIQINKVGRLSYRINYTKICHATKDFSRDNVIGVGVIGIMYKATLPNGCFLAVTRLNDSQLSIKRFELEIMLLGQYSHRNIVPLVGFCIEEQNERVLVYQYMPNGKLSDWLNDDTTKLGWSRVIKIALGVARGLCCFHHSLHMVHLSISSECILLGNNFEPKISNVGEAIMNNDVNKNIGFEKKDVYDFGCLLFELIKGKKFGQVSDCLSDTSVPFTTYTYPNPMNLLEDHFGFYDVMDETLNKIEFEDEVSSLLSVACDCVHPFFEQRPTMLEVYCKMGKIWERDEICEDLDIVTSTTSNVTNSFGCD</sequence>
<dbReference type="InterPro" id="IPR051824">
    <property type="entry name" value="LRR_Rcpt-Like_S/T_Kinase"/>
</dbReference>
<comment type="subcellular location">
    <subcellularLocation>
        <location evidence="1">Membrane</location>
        <topology evidence="1">Single-pass type I membrane protein</topology>
    </subcellularLocation>
</comment>
<accession>A0A9D4VLP9</accession>
<keyword evidence="3" id="KW-1133">Transmembrane helix</keyword>
<dbReference type="InterPro" id="IPR000719">
    <property type="entry name" value="Prot_kinase_dom"/>
</dbReference>
<dbReference type="InterPro" id="IPR011009">
    <property type="entry name" value="Kinase-like_dom_sf"/>
</dbReference>
<comment type="caution">
    <text evidence="5">The sequence shown here is derived from an EMBL/GenBank/DDBJ whole genome shotgun (WGS) entry which is preliminary data.</text>
</comment>